<dbReference type="EMBL" id="CP004334">
    <property type="protein sequence ID" value="AHH07713.1"/>
    <property type="molecule type" value="Genomic_DNA"/>
</dbReference>
<comment type="subcellular location">
    <subcellularLocation>
        <location evidence="2">Cell outer membrane</location>
        <topology evidence="2">Lipid-anchor</topology>
    </subcellularLocation>
</comment>
<evidence type="ECO:0000256" key="1">
    <source>
        <dbReference type="ARBA" id="ARBA00003932"/>
    </source>
</evidence>
<keyword evidence="7" id="KW-0998">Cell outer membrane</keyword>
<dbReference type="HOGENOM" id="CLU_2680369_0_0_12"/>
<evidence type="ECO:0000256" key="2">
    <source>
        <dbReference type="ARBA" id="ARBA00004459"/>
    </source>
</evidence>
<proteinExistence type="inferred from homology"/>
<keyword evidence="9" id="KW-0614">Plasmid</keyword>
<evidence type="ECO:0000256" key="4">
    <source>
        <dbReference type="ARBA" id="ARBA00022729"/>
    </source>
</evidence>
<organism evidence="9">
    <name type="scientific">Borrelia crocidurae DOU</name>
    <dbReference type="NCBI Taxonomy" id="1293575"/>
    <lineage>
        <taxon>Bacteria</taxon>
        <taxon>Pseudomonadati</taxon>
        <taxon>Spirochaetota</taxon>
        <taxon>Spirochaetia</taxon>
        <taxon>Spirochaetales</taxon>
        <taxon>Borreliaceae</taxon>
        <taxon>Borrelia</taxon>
    </lineage>
</organism>
<evidence type="ECO:0000256" key="5">
    <source>
        <dbReference type="ARBA" id="ARBA00023136"/>
    </source>
</evidence>
<dbReference type="AlphaFoldDB" id="W5SM02"/>
<accession>W5SM02</accession>
<evidence type="ECO:0000256" key="7">
    <source>
        <dbReference type="ARBA" id="ARBA00023237"/>
    </source>
</evidence>
<dbReference type="Gene3D" id="1.20.120.240">
    <property type="entry name" value="Lipoprotein, type 6"/>
    <property type="match status" value="1"/>
</dbReference>
<evidence type="ECO:0000256" key="6">
    <source>
        <dbReference type="ARBA" id="ARBA00023139"/>
    </source>
</evidence>
<comment type="similarity">
    <text evidence="3">Belongs to the variable small protein (Vsp) family.</text>
</comment>
<dbReference type="InterPro" id="IPR001800">
    <property type="entry name" value="Lipoprotein_OspC"/>
</dbReference>
<geneLocation type="plasmid" evidence="9">
    <name>unnamed</name>
</geneLocation>
<keyword evidence="4" id="KW-0732">Signal</keyword>
<gene>
    <name evidence="9" type="ORF">BCD_1647</name>
</gene>
<dbReference type="SUPFAM" id="SSF63515">
    <property type="entry name" value="Outer surface protein C (OspC)"/>
    <property type="match status" value="1"/>
</dbReference>
<dbReference type="InterPro" id="IPR036437">
    <property type="entry name" value="OspC-like_sf"/>
</dbReference>
<evidence type="ECO:0000313" key="9">
    <source>
        <dbReference type="EMBL" id="AHH07713.1"/>
    </source>
</evidence>
<protein>
    <submittedName>
        <fullName evidence="9">Variable outer membrane protein</fullName>
    </submittedName>
</protein>
<dbReference type="Pfam" id="PF01441">
    <property type="entry name" value="Lipoprotein_6"/>
    <property type="match status" value="1"/>
</dbReference>
<reference evidence="9" key="1">
    <citation type="submission" date="2013-02" db="EMBL/GenBank/DDBJ databases">
        <title>Comparative genomics of Borrelia species.</title>
        <authorList>
            <person name="Schwan T.G."/>
            <person name="Raffel S.J."/>
            <person name="Porcella S.F."/>
        </authorList>
    </citation>
    <scope>NUCLEOTIDE SEQUENCE</scope>
    <source>
        <strain evidence="9">DOU</strain>
        <plasmid evidence="9">unnamed</plasmid>
    </source>
</reference>
<evidence type="ECO:0000256" key="3">
    <source>
        <dbReference type="ARBA" id="ARBA00008719"/>
    </source>
</evidence>
<keyword evidence="5" id="KW-0472">Membrane</keyword>
<keyword evidence="8" id="KW-0449">Lipoprotein</keyword>
<name>W5SM02_9SPIR</name>
<dbReference type="GO" id="GO:0009279">
    <property type="term" value="C:cell outer membrane"/>
    <property type="evidence" value="ECO:0007669"/>
    <property type="project" value="UniProtKB-SubCell"/>
</dbReference>
<sequence>MANLEGLAGISDDIKQKVTNAKTKSVTFLSKLKTEHTALGKQDAQDTDAKKAILRIGNTGDKGLLSLTRQSMHC</sequence>
<evidence type="ECO:0000256" key="8">
    <source>
        <dbReference type="ARBA" id="ARBA00023288"/>
    </source>
</evidence>
<comment type="function">
    <text evidence="1">The Vlp and Vsp proteins are antigenically distinct proteins, only one vlp or vsp gene is transcriptionally active at any one time. Switching between these genes is a mechanism of host immune response evasion.</text>
</comment>
<keyword evidence="6" id="KW-0564">Palmitate</keyword>